<dbReference type="KEGG" id="meme:HYG87_00185"/>
<keyword evidence="2" id="KW-1185">Reference proteome</keyword>
<dbReference type="AlphaFoldDB" id="A0A8T8K5A3"/>
<dbReference type="RefSeq" id="WP_211533235.1">
    <property type="nucleotide sequence ID" value="NZ_CP058560.1"/>
</dbReference>
<dbReference type="Proteomes" id="UP000681041">
    <property type="component" value="Chromosome"/>
</dbReference>
<evidence type="ECO:0000313" key="1">
    <source>
        <dbReference type="EMBL" id="QUH22293.1"/>
    </source>
</evidence>
<evidence type="ECO:0000313" key="2">
    <source>
        <dbReference type="Proteomes" id="UP000681041"/>
    </source>
</evidence>
<name>A0A8T8K5A3_9EURY</name>
<reference evidence="1" key="1">
    <citation type="submission" date="2020-07" db="EMBL/GenBank/DDBJ databases">
        <title>Methanobacterium. sp. MethCan genome.</title>
        <authorList>
            <person name="Postec A."/>
            <person name="Quemeneur M."/>
        </authorList>
    </citation>
    <scope>NUCLEOTIDE SEQUENCE</scope>
    <source>
        <strain evidence="1">MethCAN</strain>
    </source>
</reference>
<proteinExistence type="predicted"/>
<organism evidence="1 2">
    <name type="scientific">Methanobacterium alkalithermotolerans</name>
    <dbReference type="NCBI Taxonomy" id="2731220"/>
    <lineage>
        <taxon>Archaea</taxon>
        <taxon>Methanobacteriati</taxon>
        <taxon>Methanobacteriota</taxon>
        <taxon>Methanomada group</taxon>
        <taxon>Methanobacteria</taxon>
        <taxon>Methanobacteriales</taxon>
        <taxon>Methanobacteriaceae</taxon>
        <taxon>Methanobacterium</taxon>
    </lineage>
</organism>
<dbReference type="OrthoDB" id="33422at2157"/>
<protein>
    <submittedName>
        <fullName evidence="1">ATPase</fullName>
    </submittedName>
</protein>
<dbReference type="GeneID" id="64819135"/>
<gene>
    <name evidence="1" type="ORF">HYG87_00185</name>
</gene>
<accession>A0A8T8K5A3</accession>
<sequence length="230" mass="26866">MIPEKKEILVFLKRIGVDTRFVSVVYPRLYINNLRFSRFSRKKEELFLKNYPSGEVIRSSLFQKICARSSRVLGDSLHPQERVVIESDLTLKNKALYIILEPYTRKYGIQIIKKHLKVEDLDQQSDYNFDSLAIPLTLDEEVKGVLERIFTGKKIKLQSSEIKRGKVRLIYPLLNIPEKWLEDWLNPENEAGPVDDEELSPEFLLFLEGVVPQVRENILKSSQFITKKSL</sequence>
<dbReference type="EMBL" id="CP058560">
    <property type="protein sequence ID" value="QUH22293.1"/>
    <property type="molecule type" value="Genomic_DNA"/>
</dbReference>